<evidence type="ECO:0000313" key="2">
    <source>
        <dbReference type="Proteomes" id="UP000618240"/>
    </source>
</evidence>
<gene>
    <name evidence="1" type="ORF">JI747_011875</name>
</gene>
<evidence type="ECO:0000313" key="1">
    <source>
        <dbReference type="EMBL" id="MCA6067882.1"/>
    </source>
</evidence>
<accession>A0ABS8A1L2</accession>
<comment type="caution">
    <text evidence="1">The sequence shown here is derived from an EMBL/GenBank/DDBJ whole genome shotgun (WGS) entry which is preliminary data.</text>
</comment>
<reference evidence="1 2" key="1">
    <citation type="submission" date="2021-09" db="EMBL/GenBank/DDBJ databases">
        <title>Genome sequencing and assembly of Chryseobacterium sp. RG1.</title>
        <authorList>
            <person name="Chhetri G."/>
        </authorList>
    </citation>
    <scope>NUCLEOTIDE SEQUENCE [LARGE SCALE GENOMIC DNA]</scope>
    <source>
        <strain evidence="1 2">RG1</strain>
    </source>
</reference>
<name>A0ABS8A1L2_9FLAO</name>
<sequence length="507" mass="59250">MKQDHIIQKVFVEITVNNKEKAFGIKEDINSFLSMDVFPEIEKYINDLKYQLADHTIQIPLLELNLDVKSSSLNTELKDKIAQAFKDELSEITKPIEHSDPEKEHDVKAYLIDNQEKMVQAFIYFLEKGDRPWWNSDKKSINLLEPATFDILISVNSFQKKIIPVLSKSNVQNRIINQLSNEQIVQLYFAILDNKEVKINLDNHDIIHLISKLKSNDRVIVWRLILELVSKYLNSSSIDNLKEYLFQQIIKIEAAKPSQVKNNHQNWKTVVKIFPFIEETEILNHIKSNMIAPDNIIAAKSTIDTKHTRDTDHTIDYIETAKTLMKTIDQENDETDYEDIKPESEKYVQNAGLILIHPFLKTFFEHCDLLDPKTQQLIDPELCAHLLHYIATGNINAPEYEMLFEKFLCNIPLEQPINRHIKLSRKHKTQAKNVIESVQHNWSPMKKSSAALLQNEFFQRSGKLEISNHDYILTVERKTQDILLDRLSWGIGLVKLPWQKKFIFINW</sequence>
<dbReference type="Proteomes" id="UP000618240">
    <property type="component" value="Unassembled WGS sequence"/>
</dbReference>
<dbReference type="InterPro" id="IPR045538">
    <property type="entry name" value="CIS_TMP"/>
</dbReference>
<dbReference type="Pfam" id="PF19268">
    <property type="entry name" value="CIS_TMP"/>
    <property type="match status" value="1"/>
</dbReference>
<dbReference type="RefSeq" id="WP_225688924.1">
    <property type="nucleotide sequence ID" value="NZ_JAERSE020000003.1"/>
</dbReference>
<dbReference type="EMBL" id="JAERSE020000003">
    <property type="protein sequence ID" value="MCA6067882.1"/>
    <property type="molecule type" value="Genomic_DNA"/>
</dbReference>
<proteinExistence type="predicted"/>
<organism evidence="1 2">
    <name type="scientific">Chryseobacterium tagetis</name>
    <dbReference type="NCBI Taxonomy" id="2801334"/>
    <lineage>
        <taxon>Bacteria</taxon>
        <taxon>Pseudomonadati</taxon>
        <taxon>Bacteroidota</taxon>
        <taxon>Flavobacteriia</taxon>
        <taxon>Flavobacteriales</taxon>
        <taxon>Weeksellaceae</taxon>
        <taxon>Chryseobacterium group</taxon>
        <taxon>Chryseobacterium</taxon>
    </lineage>
</organism>
<keyword evidence="2" id="KW-1185">Reference proteome</keyword>
<protein>
    <submittedName>
        <fullName evidence="1">Uncharacterized protein</fullName>
    </submittedName>
</protein>